<reference evidence="2" key="1">
    <citation type="journal article" date="2023" name="Mol. Phylogenet. Evol.">
        <title>Genome-scale phylogeny and comparative genomics of the fungal order Sordariales.</title>
        <authorList>
            <person name="Hensen N."/>
            <person name="Bonometti L."/>
            <person name="Westerberg I."/>
            <person name="Brannstrom I.O."/>
            <person name="Guillou S."/>
            <person name="Cros-Aarteil S."/>
            <person name="Calhoun S."/>
            <person name="Haridas S."/>
            <person name="Kuo A."/>
            <person name="Mondo S."/>
            <person name="Pangilinan J."/>
            <person name="Riley R."/>
            <person name="LaButti K."/>
            <person name="Andreopoulos B."/>
            <person name="Lipzen A."/>
            <person name="Chen C."/>
            <person name="Yan M."/>
            <person name="Daum C."/>
            <person name="Ng V."/>
            <person name="Clum A."/>
            <person name="Steindorff A."/>
            <person name="Ohm R.A."/>
            <person name="Martin F."/>
            <person name="Silar P."/>
            <person name="Natvig D.O."/>
            <person name="Lalanne C."/>
            <person name="Gautier V."/>
            <person name="Ament-Velasquez S.L."/>
            <person name="Kruys A."/>
            <person name="Hutchinson M.I."/>
            <person name="Powell A.J."/>
            <person name="Barry K."/>
            <person name="Miller A.N."/>
            <person name="Grigoriev I.V."/>
            <person name="Debuchy R."/>
            <person name="Gladieux P."/>
            <person name="Hiltunen Thoren M."/>
            <person name="Johannesson H."/>
        </authorList>
    </citation>
    <scope>NUCLEOTIDE SEQUENCE</scope>
    <source>
        <strain evidence="2">CBS 990.96</strain>
    </source>
</reference>
<dbReference type="EMBL" id="MU865304">
    <property type="protein sequence ID" value="KAK4229777.1"/>
    <property type="molecule type" value="Genomic_DNA"/>
</dbReference>
<gene>
    <name evidence="2" type="ORF">QBC38DRAFT_76001</name>
</gene>
<feature type="compositionally biased region" description="Basic and acidic residues" evidence="1">
    <location>
        <begin position="119"/>
        <end position="130"/>
    </location>
</feature>
<name>A0AAN7BUU3_9PEZI</name>
<evidence type="ECO:0000256" key="1">
    <source>
        <dbReference type="SAM" id="MobiDB-lite"/>
    </source>
</evidence>
<comment type="caution">
    <text evidence="2">The sequence shown here is derived from an EMBL/GenBank/DDBJ whole genome shotgun (WGS) entry which is preliminary data.</text>
</comment>
<protein>
    <submittedName>
        <fullName evidence="2">Uncharacterized protein</fullName>
    </submittedName>
</protein>
<reference evidence="2" key="2">
    <citation type="submission" date="2023-05" db="EMBL/GenBank/DDBJ databases">
        <authorList>
            <consortium name="Lawrence Berkeley National Laboratory"/>
            <person name="Steindorff A."/>
            <person name="Hensen N."/>
            <person name="Bonometti L."/>
            <person name="Westerberg I."/>
            <person name="Brannstrom I.O."/>
            <person name="Guillou S."/>
            <person name="Cros-Aarteil S."/>
            <person name="Calhoun S."/>
            <person name="Haridas S."/>
            <person name="Kuo A."/>
            <person name="Mondo S."/>
            <person name="Pangilinan J."/>
            <person name="Riley R."/>
            <person name="Labutti K."/>
            <person name="Andreopoulos B."/>
            <person name="Lipzen A."/>
            <person name="Chen C."/>
            <person name="Yanf M."/>
            <person name="Daum C."/>
            <person name="Ng V."/>
            <person name="Clum A."/>
            <person name="Ohm R."/>
            <person name="Martin F."/>
            <person name="Silar P."/>
            <person name="Natvig D."/>
            <person name="Lalanne C."/>
            <person name="Gautier V."/>
            <person name="Ament-Velasquez S.L."/>
            <person name="Kruys A."/>
            <person name="Hutchinson M.I."/>
            <person name="Powell A.J."/>
            <person name="Barry K."/>
            <person name="Miller A.N."/>
            <person name="Grigoriev I.V."/>
            <person name="Debuchy R."/>
            <person name="Gladieux P."/>
            <person name="Thoren M.H."/>
            <person name="Johannesson H."/>
        </authorList>
    </citation>
    <scope>NUCLEOTIDE SEQUENCE</scope>
    <source>
        <strain evidence="2">CBS 990.96</strain>
    </source>
</reference>
<feature type="region of interest" description="Disordered" evidence="1">
    <location>
        <begin position="113"/>
        <end position="195"/>
    </location>
</feature>
<accession>A0AAN7BUU3</accession>
<dbReference type="Proteomes" id="UP001301958">
    <property type="component" value="Unassembled WGS sequence"/>
</dbReference>
<feature type="compositionally biased region" description="Basic residues" evidence="1">
    <location>
        <begin position="131"/>
        <end position="141"/>
    </location>
</feature>
<keyword evidence="3" id="KW-1185">Reference proteome</keyword>
<sequence>MCHGHPHHHPCGHQSVNWHYCPSALIDLETGYETPCSNITFAGSQPSNSSCLLANCDYGGSAWTCCNCGGRNTSGWCTNISPNPRFEKNAITNDFEYVETCDHGCCRNCTKDATQGSNHQEDSGPRDGRRRESRKHRHRTGQRGEASAAPGMAEVDPLASYNITLDYSGQGSRGSSSRKDKDGKSSSSQKKGRRN</sequence>
<organism evidence="2 3">
    <name type="scientific">Podospora fimiseda</name>
    <dbReference type="NCBI Taxonomy" id="252190"/>
    <lineage>
        <taxon>Eukaryota</taxon>
        <taxon>Fungi</taxon>
        <taxon>Dikarya</taxon>
        <taxon>Ascomycota</taxon>
        <taxon>Pezizomycotina</taxon>
        <taxon>Sordariomycetes</taxon>
        <taxon>Sordariomycetidae</taxon>
        <taxon>Sordariales</taxon>
        <taxon>Podosporaceae</taxon>
        <taxon>Podospora</taxon>
    </lineage>
</organism>
<dbReference type="AlphaFoldDB" id="A0AAN7BUU3"/>
<proteinExistence type="predicted"/>
<evidence type="ECO:0000313" key="3">
    <source>
        <dbReference type="Proteomes" id="UP001301958"/>
    </source>
</evidence>
<evidence type="ECO:0000313" key="2">
    <source>
        <dbReference type="EMBL" id="KAK4229777.1"/>
    </source>
</evidence>